<dbReference type="Proteomes" id="UP000051269">
    <property type="component" value="Unassembled WGS sequence"/>
</dbReference>
<name>A0A0R2RJQ5_9BACT</name>
<proteinExistence type="predicted"/>
<feature type="compositionally biased region" description="Basic and acidic residues" evidence="2">
    <location>
        <begin position="1"/>
        <end position="11"/>
    </location>
</feature>
<evidence type="ECO:0000256" key="2">
    <source>
        <dbReference type="SAM" id="MobiDB-lite"/>
    </source>
</evidence>
<feature type="region of interest" description="Disordered" evidence="2">
    <location>
        <begin position="1"/>
        <end position="33"/>
    </location>
</feature>
<gene>
    <name evidence="3" type="ORF">ABR82_07955</name>
</gene>
<feature type="repeat" description="TPR" evidence="1">
    <location>
        <begin position="372"/>
        <end position="405"/>
    </location>
</feature>
<dbReference type="PROSITE" id="PS50005">
    <property type="entry name" value="TPR"/>
    <property type="match status" value="2"/>
</dbReference>
<keyword evidence="1" id="KW-0802">TPR repeat</keyword>
<evidence type="ECO:0000313" key="3">
    <source>
        <dbReference type="EMBL" id="KRO62641.1"/>
    </source>
</evidence>
<dbReference type="EMBL" id="LIBO01000049">
    <property type="protein sequence ID" value="KRO62641.1"/>
    <property type="molecule type" value="Genomic_DNA"/>
</dbReference>
<feature type="repeat" description="TPR" evidence="1">
    <location>
        <begin position="674"/>
        <end position="707"/>
    </location>
</feature>
<accession>A0A0R2RJQ5</accession>
<comment type="caution">
    <text evidence="3">The sequence shown here is derived from an EMBL/GenBank/DDBJ whole genome shotgun (WGS) entry which is preliminary data.</text>
</comment>
<evidence type="ECO:0000313" key="4">
    <source>
        <dbReference type="Proteomes" id="UP000051269"/>
    </source>
</evidence>
<reference evidence="3 4" key="1">
    <citation type="submission" date="2015-10" db="EMBL/GenBank/DDBJ databases">
        <title>Metagenome-Assembled Genomes uncover a global brackish microbiome.</title>
        <authorList>
            <person name="Hugerth L.W."/>
            <person name="Larsson J."/>
            <person name="Alneberg J."/>
            <person name="Lindh M.V."/>
            <person name="Legrand C."/>
            <person name="Pinhassi J."/>
            <person name="Andersson A.F."/>
        </authorList>
    </citation>
    <scope>NUCLEOTIDE SEQUENCE [LARGE SCALE GENOMIC DNA]</scope>
    <source>
        <strain evidence="3">BACL18 MAG-120507-bin52</strain>
    </source>
</reference>
<dbReference type="InterPro" id="IPR011990">
    <property type="entry name" value="TPR-like_helical_dom_sf"/>
</dbReference>
<dbReference type="SUPFAM" id="SSF48452">
    <property type="entry name" value="TPR-like"/>
    <property type="match status" value="4"/>
</dbReference>
<dbReference type="Gene3D" id="1.25.40.10">
    <property type="entry name" value="Tetratricopeptide repeat domain"/>
    <property type="match status" value="5"/>
</dbReference>
<evidence type="ECO:0000256" key="1">
    <source>
        <dbReference type="PROSITE-ProRule" id="PRU00339"/>
    </source>
</evidence>
<dbReference type="SMART" id="SM00028">
    <property type="entry name" value="TPR"/>
    <property type="match status" value="8"/>
</dbReference>
<dbReference type="Pfam" id="PF13174">
    <property type="entry name" value="TPR_6"/>
    <property type="match status" value="3"/>
</dbReference>
<dbReference type="AlphaFoldDB" id="A0A0R2RJQ5"/>
<protein>
    <submittedName>
        <fullName evidence="3">Uncharacterized protein</fullName>
    </submittedName>
</protein>
<organism evidence="3 4">
    <name type="scientific">Verrucomicrobia subdivision 6 bacterium BACL9 MAG-120507-bin52</name>
    <dbReference type="NCBI Taxonomy" id="1655590"/>
    <lineage>
        <taxon>Bacteria</taxon>
        <taxon>Pseudomonadati</taxon>
        <taxon>Verrucomicrobiota</taxon>
        <taxon>Verrucomicrobiia</taxon>
        <taxon>Verrucomicrobiales</taxon>
        <taxon>Verrucomicrobia subdivision 6</taxon>
    </lineage>
</organism>
<dbReference type="Pfam" id="PF13432">
    <property type="entry name" value="TPR_16"/>
    <property type="match status" value="2"/>
</dbReference>
<dbReference type="InterPro" id="IPR019734">
    <property type="entry name" value="TPR_rpt"/>
</dbReference>
<sequence>MEDMKKSEVKQTRRIGSAKGTSSMGKSSLRSLSRAREKIPNPTHVTLAHPPSLSLSLDQMVTLRILLSALLAISLSPLSAQEGAEAAKKIVEAYDNQRYDEVVKLSEAFIKATPQSLNISSAYLLLARSQYNLSQWAPAVAAYRKVQSVSKEKDVLEEAAYYIIQSLAAQAGAAPEKSAERKKSVAETLTLITAFPKQFPESKSLGEIRLLQARLHIQEGAFAEASQDLDAARSSDKEKELTEDIDYLQAYAEAQRARQLLADFKKTDAEAALARAGQIYSRIAAGSNPALALEANLQMASLDLAAGRIPEAIVRLRTIPGKEELIELLQANLAPLRAEISGQASPAPEKLRRIQKGQQKIEEVRNRPDLSSQALIQLGQAYLQTRQYDEARLVFRQVARFGPPDVAPTAEQQIILTYALQGRTSEADRLVAEYQKKYPNQKGVAGLVDYLVGFALLEDGKYDDSIKRLKAAQEKGVDPRYADEIPRFIASAYQKSGQGAEALKYYESFLAEVKSGKRKISEESREQTQLAYASALISEKKINEGITQFTQLSTNATTPSIKEDASLRLAYALRAAKKLPEAATAFAKFAAAYPKSSNLGNALLARGDTLLEEKKPEEALTAWKTTATQLSGTPAGLVAYERIWRFYAKDKKKDLMLAAQEDQFRAYPKDPRNMAAYLSRGASFAEERDESQALQAYKRAFELFQELYPDPKASPPPAAMSDLAYSALEKSANLELTKANALGNYASLPDDGKKQWKESIQRAIGLYRKAILGLSSARVSPVLTKLVNLSLLRFKSGESPVEDCLLPFRELAGESSDRPGLVAQILFAQASVPFEAGQSVLALRLYEEAYKQSLAAKVALDWKDLQRFANALLAAGKGDDARPVFERIRKEFPAKVGTKDPRQHAQAAALFGLGQIDFQANRKAEAEKYFAELTRDYPWSNKVQEAKYLRAQALAEAGKYDGTKKDPAAFELWVGIIESSNASNEMKAKSMLAFGQTLETLATKKLTSPQLEQGVGKPPLDPLDLAVSYYQKIDLYYDNLPELSGQGLLRAAKIRRAQQKNDDARKLLTTLVSKYPNSSVTTEATELLQSLPAASAPAP</sequence>